<dbReference type="Proteomes" id="UP000286576">
    <property type="component" value="Unassembled WGS sequence"/>
</dbReference>
<accession>A0A418NX17</accession>
<keyword evidence="3" id="KW-1185">Reference proteome</keyword>
<reference evidence="2 3" key="1">
    <citation type="submission" date="2018-08" db="EMBL/GenBank/DDBJ databases">
        <title>Erythrobacter zhengii sp.nov., a bacterium isolated from deep-sea sediment.</title>
        <authorList>
            <person name="Fang C."/>
            <person name="Wu Y.-H."/>
            <person name="Sun C."/>
            <person name="Wang H."/>
            <person name="Cheng H."/>
            <person name="Meng F.-X."/>
            <person name="Wang C.-S."/>
            <person name="Xu X.-W."/>
        </authorList>
    </citation>
    <scope>NUCLEOTIDE SEQUENCE [LARGE SCALE GENOMIC DNA]</scope>
    <source>
        <strain evidence="2 3">V18</strain>
    </source>
</reference>
<protein>
    <submittedName>
        <fullName evidence="2">Uncharacterized protein</fullName>
    </submittedName>
</protein>
<dbReference type="RefSeq" id="WP_119584406.1">
    <property type="nucleotide sequence ID" value="NZ_CAWODQ010000001.1"/>
</dbReference>
<sequence length="237" mass="25456">MSHLRLVGFITLIFFANPAGAQHPIIVQKLTEWNEAAPSPDNALLEQEVLTTAAEIYGPDGGCQDTQVALRDVRPATADRYVFTGVLNGTLRNAWFVTASLPGCDNAPVRFMVIRDADEDLRTIRVNRGDSIAWDSLFVDTLPLARLGALATLRSAGVGCATEASHTLGVTRVANEGSDLGPDVFGGRYAGSWSEIWPITICERTVEVFIEFTADGDGGAYTRVSGDQSKLVSENPA</sequence>
<evidence type="ECO:0000256" key="1">
    <source>
        <dbReference type="SAM" id="SignalP"/>
    </source>
</evidence>
<proteinExistence type="predicted"/>
<feature type="chain" id="PRO_5019189149" evidence="1">
    <location>
        <begin position="22"/>
        <end position="237"/>
    </location>
</feature>
<keyword evidence="1" id="KW-0732">Signal</keyword>
<evidence type="ECO:0000313" key="2">
    <source>
        <dbReference type="EMBL" id="RIV89128.1"/>
    </source>
</evidence>
<feature type="signal peptide" evidence="1">
    <location>
        <begin position="1"/>
        <end position="21"/>
    </location>
</feature>
<organism evidence="2 3">
    <name type="scientific">Aurantiacibacter zhengii</name>
    <dbReference type="NCBI Taxonomy" id="2307003"/>
    <lineage>
        <taxon>Bacteria</taxon>
        <taxon>Pseudomonadati</taxon>
        <taxon>Pseudomonadota</taxon>
        <taxon>Alphaproteobacteria</taxon>
        <taxon>Sphingomonadales</taxon>
        <taxon>Erythrobacteraceae</taxon>
        <taxon>Aurantiacibacter</taxon>
    </lineage>
</organism>
<comment type="caution">
    <text evidence="2">The sequence shown here is derived from an EMBL/GenBank/DDBJ whole genome shotgun (WGS) entry which is preliminary data.</text>
</comment>
<evidence type="ECO:0000313" key="3">
    <source>
        <dbReference type="Proteomes" id="UP000286576"/>
    </source>
</evidence>
<dbReference type="EMBL" id="QXFL01000001">
    <property type="protein sequence ID" value="RIV89128.1"/>
    <property type="molecule type" value="Genomic_DNA"/>
</dbReference>
<dbReference type="OrthoDB" id="7594858at2"/>
<dbReference type="AlphaFoldDB" id="A0A418NX17"/>
<name>A0A418NX17_9SPHN</name>
<gene>
    <name evidence="2" type="ORF">D2V07_02465</name>
</gene>